<dbReference type="HOGENOM" id="CLU_001202_0_0_1"/>
<dbReference type="GO" id="GO:0031145">
    <property type="term" value="P:anaphase-promoting complex-dependent catabolic process"/>
    <property type="evidence" value="ECO:0000318"/>
    <property type="project" value="GO_Central"/>
</dbReference>
<evidence type="ECO:0000256" key="1">
    <source>
        <dbReference type="ARBA" id="ARBA00010547"/>
    </source>
</evidence>
<evidence type="ECO:0000313" key="7">
    <source>
        <dbReference type="EMBL" id="EED90113.1"/>
    </source>
</evidence>
<gene>
    <name evidence="7" type="ORF">THAPSDRAFT_269532</name>
</gene>
<keyword evidence="2" id="KW-0132">Cell division</keyword>
<dbReference type="GO" id="GO:0051301">
    <property type="term" value="P:cell division"/>
    <property type="evidence" value="ECO:0007669"/>
    <property type="project" value="UniProtKB-KW"/>
</dbReference>
<evidence type="ECO:0000313" key="8">
    <source>
        <dbReference type="Proteomes" id="UP000001449"/>
    </source>
</evidence>
<evidence type="ECO:0000256" key="5">
    <source>
        <dbReference type="SAM" id="MobiDB-lite"/>
    </source>
</evidence>
<proteinExistence type="inferred from homology"/>
<dbReference type="GO" id="GO:0070979">
    <property type="term" value="P:protein K11-linked ubiquitination"/>
    <property type="evidence" value="ECO:0000318"/>
    <property type="project" value="GO_Central"/>
</dbReference>
<dbReference type="eggNOG" id="KOG1858">
    <property type="taxonomic scope" value="Eukaryota"/>
</dbReference>
<name>B8C8S5_THAPS</name>
<feature type="non-terminal residue" evidence="7">
    <location>
        <position position="1"/>
    </location>
</feature>
<keyword evidence="4" id="KW-0131">Cell cycle</keyword>
<dbReference type="InParanoid" id="B8C8S5"/>
<dbReference type="PANTHER" id="PTHR12827">
    <property type="entry name" value="MEIOTIC CHECKPOINT REGULATOR TSG24 FAMILY MEMBER"/>
    <property type="match status" value="1"/>
</dbReference>
<evidence type="ECO:0000256" key="2">
    <source>
        <dbReference type="ARBA" id="ARBA00022618"/>
    </source>
</evidence>
<dbReference type="GO" id="GO:0007091">
    <property type="term" value="P:metaphase/anaphase transition of mitotic cell cycle"/>
    <property type="evidence" value="ECO:0000318"/>
    <property type="project" value="GO_Central"/>
</dbReference>
<accession>B8C8S5</accession>
<dbReference type="GO" id="GO:0060090">
    <property type="term" value="F:molecular adaptor activity"/>
    <property type="evidence" value="ECO:0000318"/>
    <property type="project" value="GO_Central"/>
</dbReference>
<keyword evidence="3" id="KW-0498">Mitosis</keyword>
<dbReference type="InterPro" id="IPR011989">
    <property type="entry name" value="ARM-like"/>
</dbReference>
<protein>
    <submittedName>
        <fullName evidence="7">Meiotic check point regulator-like protein</fullName>
    </submittedName>
</protein>
<sequence length="1209" mass="134207">MLFGDSDFGGVVAESKHDDLSRYNTILSSLQFAMEVEGDVSDYKQHIFDSLHLLHEDARLASQARASWTGHLGSLLLHVSEEMTPFMLDFEDHYHRLLGNSRCLSNASFATSPNGKNKQRLSNFTLCPCIMTCLDCILQMDTPCSSYDDVEFGMIGYGKVSESGLNGVCSKSWTVLRLFGLLFDRSGRFSRHNASSREDEKMTDHSDDGSEQHRRDRIAIMAMLDEGIYHPIQLYDELPFGVSYPILEAIHRCRLDPPQIDYSPDCWPPSAYDLVGRNDLSELSLSRPSMITAPKQPKQRSVRGDAKSGGPSSPDDVDKDGLVALEDYSSMIFPEDNRIREAARLVRSSRPLFLRVPRPVELSDHDYERSKQEKLNLLCRRSIAMPLGRGMMTLGTHHISSAEQLFIPDIVLAGRVPPSNGSLALDMSSLHANYRVWPEFHNGVAAGLRLPRDTSGHAQNERVITRTWIKYNKPVVAQPQESGANSNTPNPPSYAHGGFLMALGLRGHLSVLTTTDLTDYLTQGTITTTVGIFLGMSANKRGSCDPSISKMLCLHVPSLLPPSFIPMDIASTVQAAAVTGIGLLYQGSSHRLMTEFLLNEIGRQPMKDQNSNDREGFALACGLSLGMVNLQKGTSTLSGLEDLRIEERLQRYIFGGADESDPSRRKDGQAGTNGIGQADSERNSRIYDANSINRDITAPGATLALGLMYMKSQNVSIAASLKLPDTHFLLDYHRPDLLALRVVSRSLILWDEVAPTAEWIDLQIPSIVRNGINFMKRAAKKAMDVRGQSIDAVRQANACIIAGACFSLGLRYAGSSNRLAASAIFERILWFLELRDNKDDASNTRSTLLRCLCTAAISLAMVMAGTGELDAFRLIRALRWRCDDGTLYGTHMAYSAAIGLLFLGGGKSTLGSSAEDVAMLVAAFFPHFPIQSADNQYHLQALRHLYVLAVHERILEAVDVDSGEKVCIPIELSLAQANQSVEVSTPYLLANDSEFSELRSKSDRYYPIIIKTEEWSSQDMLATLFVKKRPGHLSYLQDPNALRSLSIRSGNADIETFSKDTVLTSFAKYFCKSTNPKNSQINSHGVDASFEIFCSDIAQECTKEEKPEVLFLYLHLFRLKESRNCNSISVEDIWNLRLVRTYFEKKGASDNEYLTTVNLLHPQFVSIVCESLDDAFAESGVNASKLEDAENTEWWNSSDECLGKFLLWI</sequence>
<dbReference type="InterPro" id="IPR024990">
    <property type="entry name" value="Apc1"/>
</dbReference>
<evidence type="ECO:0000256" key="3">
    <source>
        <dbReference type="ARBA" id="ARBA00022776"/>
    </source>
</evidence>
<keyword evidence="8" id="KW-1185">Reference proteome</keyword>
<dbReference type="Gene3D" id="1.25.10.10">
    <property type="entry name" value="Leucine-rich Repeat Variant"/>
    <property type="match status" value="2"/>
</dbReference>
<reference evidence="7 8" key="1">
    <citation type="journal article" date="2004" name="Science">
        <title>The genome of the diatom Thalassiosira pseudonana: ecology, evolution, and metabolism.</title>
        <authorList>
            <person name="Armbrust E.V."/>
            <person name="Berges J.A."/>
            <person name="Bowler C."/>
            <person name="Green B.R."/>
            <person name="Martinez D."/>
            <person name="Putnam N.H."/>
            <person name="Zhou S."/>
            <person name="Allen A.E."/>
            <person name="Apt K.E."/>
            <person name="Bechner M."/>
            <person name="Brzezinski M.A."/>
            <person name="Chaal B.K."/>
            <person name="Chiovitti A."/>
            <person name="Davis A.K."/>
            <person name="Demarest M.S."/>
            <person name="Detter J.C."/>
            <person name="Glavina T."/>
            <person name="Goodstein D."/>
            <person name="Hadi M.Z."/>
            <person name="Hellsten U."/>
            <person name="Hildebrand M."/>
            <person name="Jenkins B.D."/>
            <person name="Jurka J."/>
            <person name="Kapitonov V.V."/>
            <person name="Kroger N."/>
            <person name="Lau W.W."/>
            <person name="Lane T.W."/>
            <person name="Larimer F.W."/>
            <person name="Lippmeier J.C."/>
            <person name="Lucas S."/>
            <person name="Medina M."/>
            <person name="Montsant A."/>
            <person name="Obornik M."/>
            <person name="Parker M.S."/>
            <person name="Palenik B."/>
            <person name="Pazour G.J."/>
            <person name="Richardson P.M."/>
            <person name="Rynearson T.A."/>
            <person name="Saito M.A."/>
            <person name="Schwartz D.C."/>
            <person name="Thamatrakoln K."/>
            <person name="Valentin K."/>
            <person name="Vardi A."/>
            <person name="Wilkerson F.P."/>
            <person name="Rokhsar D.S."/>
        </authorList>
    </citation>
    <scope>NUCLEOTIDE SEQUENCE [LARGE SCALE GENOMIC DNA]</scope>
    <source>
        <strain evidence="7 8">CCMP1335</strain>
    </source>
</reference>
<evidence type="ECO:0000256" key="4">
    <source>
        <dbReference type="ARBA" id="ARBA00023306"/>
    </source>
</evidence>
<reference evidence="7 8" key="2">
    <citation type="journal article" date="2008" name="Nature">
        <title>The Phaeodactylum genome reveals the evolutionary history of diatom genomes.</title>
        <authorList>
            <person name="Bowler C."/>
            <person name="Allen A.E."/>
            <person name="Badger J.H."/>
            <person name="Grimwood J."/>
            <person name="Jabbari K."/>
            <person name="Kuo A."/>
            <person name="Maheswari U."/>
            <person name="Martens C."/>
            <person name="Maumus F."/>
            <person name="Otillar R.P."/>
            <person name="Rayko E."/>
            <person name="Salamov A."/>
            <person name="Vandepoele K."/>
            <person name="Beszteri B."/>
            <person name="Gruber A."/>
            <person name="Heijde M."/>
            <person name="Katinka M."/>
            <person name="Mock T."/>
            <person name="Valentin K."/>
            <person name="Verret F."/>
            <person name="Berges J.A."/>
            <person name="Brownlee C."/>
            <person name="Cadoret J.P."/>
            <person name="Chiovitti A."/>
            <person name="Choi C.J."/>
            <person name="Coesel S."/>
            <person name="De Martino A."/>
            <person name="Detter J.C."/>
            <person name="Durkin C."/>
            <person name="Falciatore A."/>
            <person name="Fournet J."/>
            <person name="Haruta M."/>
            <person name="Huysman M.J."/>
            <person name="Jenkins B.D."/>
            <person name="Jiroutova K."/>
            <person name="Jorgensen R.E."/>
            <person name="Joubert Y."/>
            <person name="Kaplan A."/>
            <person name="Kroger N."/>
            <person name="Kroth P.G."/>
            <person name="La Roche J."/>
            <person name="Lindquist E."/>
            <person name="Lommer M."/>
            <person name="Martin-Jezequel V."/>
            <person name="Lopez P.J."/>
            <person name="Lucas S."/>
            <person name="Mangogna M."/>
            <person name="McGinnis K."/>
            <person name="Medlin L.K."/>
            <person name="Montsant A."/>
            <person name="Oudot-Le Secq M.P."/>
            <person name="Napoli C."/>
            <person name="Obornik M."/>
            <person name="Parker M.S."/>
            <person name="Petit J.L."/>
            <person name="Porcel B.M."/>
            <person name="Poulsen N."/>
            <person name="Robison M."/>
            <person name="Rychlewski L."/>
            <person name="Rynearson T.A."/>
            <person name="Schmutz J."/>
            <person name="Shapiro H."/>
            <person name="Siaut M."/>
            <person name="Stanley M."/>
            <person name="Sussman M.R."/>
            <person name="Taylor A.R."/>
            <person name="Vardi A."/>
            <person name="von Dassow P."/>
            <person name="Vyverman W."/>
            <person name="Willis A."/>
            <person name="Wyrwicz L.S."/>
            <person name="Rokhsar D.S."/>
            <person name="Weissenbach J."/>
            <person name="Armbrust E.V."/>
            <person name="Green B.R."/>
            <person name="Van de Peer Y."/>
            <person name="Grigoriev I.V."/>
        </authorList>
    </citation>
    <scope>NUCLEOTIDE SEQUENCE [LARGE SCALE GENOMIC DNA]</scope>
    <source>
        <strain evidence="7 8">CCMP1335</strain>
    </source>
</reference>
<dbReference type="PaxDb" id="35128-Thaps269532"/>
<comment type="similarity">
    <text evidence="1">Belongs to the APC1 family.</text>
</comment>
<dbReference type="PROSITE" id="PS00018">
    <property type="entry name" value="EF_HAND_1"/>
    <property type="match status" value="1"/>
</dbReference>
<dbReference type="KEGG" id="tps:THAPSDRAFT_269532"/>
<feature type="region of interest" description="Disordered" evidence="5">
    <location>
        <begin position="285"/>
        <end position="320"/>
    </location>
</feature>
<feature type="region of interest" description="Disordered" evidence="5">
    <location>
        <begin position="193"/>
        <end position="213"/>
    </location>
</feature>
<dbReference type="RefSeq" id="XP_002292917.1">
    <property type="nucleotide sequence ID" value="XM_002292881.1"/>
</dbReference>
<organism evidence="7 8">
    <name type="scientific">Thalassiosira pseudonana</name>
    <name type="common">Marine diatom</name>
    <name type="synonym">Cyclotella nana</name>
    <dbReference type="NCBI Taxonomy" id="35128"/>
    <lineage>
        <taxon>Eukaryota</taxon>
        <taxon>Sar</taxon>
        <taxon>Stramenopiles</taxon>
        <taxon>Ochrophyta</taxon>
        <taxon>Bacillariophyta</taxon>
        <taxon>Coscinodiscophyceae</taxon>
        <taxon>Thalassiosirophycidae</taxon>
        <taxon>Thalassiosirales</taxon>
        <taxon>Thalassiosiraceae</taxon>
        <taxon>Thalassiosira</taxon>
    </lineage>
</organism>
<dbReference type="InterPro" id="IPR041221">
    <property type="entry name" value="APC1_C"/>
</dbReference>
<feature type="compositionally biased region" description="Basic and acidic residues" evidence="5">
    <location>
        <begin position="195"/>
        <end position="213"/>
    </location>
</feature>
<dbReference type="PANTHER" id="PTHR12827:SF3">
    <property type="entry name" value="ANAPHASE-PROMOTING COMPLEX SUBUNIT 1"/>
    <property type="match status" value="1"/>
</dbReference>
<dbReference type="STRING" id="35128.B8C8S5"/>
<dbReference type="GeneID" id="7450768"/>
<dbReference type="EMBL" id="CM000646">
    <property type="protein sequence ID" value="EED90113.1"/>
    <property type="molecule type" value="Genomic_DNA"/>
</dbReference>
<feature type="region of interest" description="Disordered" evidence="5">
    <location>
        <begin position="656"/>
        <end position="680"/>
    </location>
</feature>
<dbReference type="Pfam" id="PF18122">
    <property type="entry name" value="APC1_C"/>
    <property type="match status" value="1"/>
</dbReference>
<dbReference type="InterPro" id="IPR018247">
    <property type="entry name" value="EF_Hand_1_Ca_BS"/>
</dbReference>
<dbReference type="AlphaFoldDB" id="B8C8S5"/>
<dbReference type="Proteomes" id="UP000001449">
    <property type="component" value="Chromosome 10"/>
</dbReference>
<evidence type="ECO:0000259" key="6">
    <source>
        <dbReference type="Pfam" id="PF18122"/>
    </source>
</evidence>
<dbReference type="GO" id="GO:0005680">
    <property type="term" value="C:anaphase-promoting complex"/>
    <property type="evidence" value="ECO:0000318"/>
    <property type="project" value="GO_Central"/>
</dbReference>
<feature type="domain" description="Anaphase-promoting complex subunit 1 C-terminal" evidence="6">
    <location>
        <begin position="1054"/>
        <end position="1208"/>
    </location>
</feature>